<dbReference type="PANTHER" id="PTHR10003">
    <property type="entry name" value="SUPEROXIDE DISMUTASE CU-ZN -RELATED"/>
    <property type="match status" value="1"/>
</dbReference>
<comment type="cofactor">
    <cofactor evidence="2">
        <name>Zn(2+)</name>
        <dbReference type="ChEBI" id="CHEBI:29105"/>
    </cofactor>
</comment>
<evidence type="ECO:0000256" key="8">
    <source>
        <dbReference type="ARBA" id="ARBA00022862"/>
    </source>
</evidence>
<dbReference type="InterPro" id="IPR001424">
    <property type="entry name" value="SOD_Cu_Zn_dom"/>
</dbReference>
<evidence type="ECO:0000256" key="6">
    <source>
        <dbReference type="ARBA" id="ARBA00022723"/>
    </source>
</evidence>
<keyword evidence="13" id="KW-0863">Zinc-finger</keyword>
<dbReference type="SMART" id="SM00355">
    <property type="entry name" value="ZnF_C2H2"/>
    <property type="match status" value="2"/>
</dbReference>
<dbReference type="InterPro" id="IPR036236">
    <property type="entry name" value="Znf_C2H2_sf"/>
</dbReference>
<evidence type="ECO:0000256" key="10">
    <source>
        <dbReference type="ARBA" id="ARBA00023008"/>
    </source>
</evidence>
<dbReference type="InterPro" id="IPR018152">
    <property type="entry name" value="SOD_Cu/Zn_BS"/>
</dbReference>
<dbReference type="Pfam" id="PF00080">
    <property type="entry name" value="Sod_Cu"/>
    <property type="match status" value="1"/>
</dbReference>
<dbReference type="PROSITE" id="PS00028">
    <property type="entry name" value="ZINC_FINGER_C2H2_1"/>
    <property type="match status" value="2"/>
</dbReference>
<organism evidence="16 17">
    <name type="scientific">Gossypium stocksii</name>
    <dbReference type="NCBI Taxonomy" id="47602"/>
    <lineage>
        <taxon>Eukaryota</taxon>
        <taxon>Viridiplantae</taxon>
        <taxon>Streptophyta</taxon>
        <taxon>Embryophyta</taxon>
        <taxon>Tracheophyta</taxon>
        <taxon>Spermatophyta</taxon>
        <taxon>Magnoliopsida</taxon>
        <taxon>eudicotyledons</taxon>
        <taxon>Gunneridae</taxon>
        <taxon>Pentapetalae</taxon>
        <taxon>rosids</taxon>
        <taxon>malvids</taxon>
        <taxon>Malvales</taxon>
        <taxon>Malvaceae</taxon>
        <taxon>Malvoideae</taxon>
        <taxon>Gossypium</taxon>
    </lineage>
</organism>
<evidence type="ECO:0000256" key="12">
    <source>
        <dbReference type="ARBA" id="ARBA00049204"/>
    </source>
</evidence>
<dbReference type="Gene3D" id="2.60.40.200">
    <property type="entry name" value="Superoxide dismutase, copper/zinc binding domain"/>
    <property type="match status" value="1"/>
</dbReference>
<evidence type="ECO:0000259" key="15">
    <source>
        <dbReference type="PROSITE" id="PS50157"/>
    </source>
</evidence>
<name>A0A9D3VPE2_9ROSI</name>
<keyword evidence="9" id="KW-0560">Oxidoreductase</keyword>
<dbReference type="GO" id="GO:0005507">
    <property type="term" value="F:copper ion binding"/>
    <property type="evidence" value="ECO:0007669"/>
    <property type="project" value="InterPro"/>
</dbReference>
<reference evidence="16 17" key="1">
    <citation type="journal article" date="2021" name="Plant Biotechnol. J.">
        <title>Multi-omics assisted identification of the key and species-specific regulatory components of drought-tolerant mechanisms in Gossypium stocksii.</title>
        <authorList>
            <person name="Yu D."/>
            <person name="Ke L."/>
            <person name="Zhang D."/>
            <person name="Wu Y."/>
            <person name="Sun Y."/>
            <person name="Mei J."/>
            <person name="Sun J."/>
            <person name="Sun Y."/>
        </authorList>
    </citation>
    <scope>NUCLEOTIDE SEQUENCE [LARGE SCALE GENOMIC DNA]</scope>
    <source>
        <strain evidence="17">cv. E1</strain>
        <tissue evidence="16">Leaf</tissue>
    </source>
</reference>
<dbReference type="Pfam" id="PF13912">
    <property type="entry name" value="zf-C2H2_6"/>
    <property type="match status" value="2"/>
</dbReference>
<evidence type="ECO:0000256" key="9">
    <source>
        <dbReference type="ARBA" id="ARBA00023002"/>
    </source>
</evidence>
<dbReference type="GO" id="GO:0008270">
    <property type="term" value="F:zinc ion binding"/>
    <property type="evidence" value="ECO:0007669"/>
    <property type="project" value="UniProtKB-KW"/>
</dbReference>
<evidence type="ECO:0000256" key="7">
    <source>
        <dbReference type="ARBA" id="ARBA00022833"/>
    </source>
</evidence>
<dbReference type="InterPro" id="IPR036423">
    <property type="entry name" value="SOD-like_Cu/Zn_dom_sf"/>
</dbReference>
<dbReference type="FunFam" id="2.60.40.200:FF:000003">
    <property type="entry name" value="Superoxide dismutase [Cu-Zn], chloroplastic"/>
    <property type="match status" value="1"/>
</dbReference>
<evidence type="ECO:0000313" key="17">
    <source>
        <dbReference type="Proteomes" id="UP000828251"/>
    </source>
</evidence>
<comment type="similarity">
    <text evidence="3">Belongs to the Cu-Zn superoxide dismutase family.</text>
</comment>
<dbReference type="OrthoDB" id="6077919at2759"/>
<evidence type="ECO:0000256" key="13">
    <source>
        <dbReference type="PROSITE-ProRule" id="PRU00042"/>
    </source>
</evidence>
<evidence type="ECO:0000256" key="3">
    <source>
        <dbReference type="ARBA" id="ARBA00010457"/>
    </source>
</evidence>
<feature type="domain" description="C2H2-type" evidence="15">
    <location>
        <begin position="237"/>
        <end position="264"/>
    </location>
</feature>
<comment type="subunit">
    <text evidence="4">Homotetramer.</text>
</comment>
<feature type="domain" description="C2H2-type" evidence="15">
    <location>
        <begin position="295"/>
        <end position="322"/>
    </location>
</feature>
<proteinExistence type="inferred from homology"/>
<keyword evidence="11" id="KW-1015">Disulfide bond</keyword>
<dbReference type="InterPro" id="IPR013087">
    <property type="entry name" value="Znf_C2H2_type"/>
</dbReference>
<evidence type="ECO:0000256" key="5">
    <source>
        <dbReference type="ARBA" id="ARBA00012682"/>
    </source>
</evidence>
<keyword evidence="7" id="KW-0862">Zinc</keyword>
<evidence type="ECO:0000256" key="2">
    <source>
        <dbReference type="ARBA" id="ARBA00001947"/>
    </source>
</evidence>
<comment type="catalytic activity">
    <reaction evidence="12">
        <text>2 superoxide + 2 H(+) = H2O2 + O2</text>
        <dbReference type="Rhea" id="RHEA:20696"/>
        <dbReference type="ChEBI" id="CHEBI:15378"/>
        <dbReference type="ChEBI" id="CHEBI:15379"/>
        <dbReference type="ChEBI" id="CHEBI:16240"/>
        <dbReference type="ChEBI" id="CHEBI:18421"/>
        <dbReference type="EC" id="1.15.1.1"/>
    </reaction>
</comment>
<dbReference type="GO" id="GO:0004784">
    <property type="term" value="F:superoxide dismutase activity"/>
    <property type="evidence" value="ECO:0007669"/>
    <property type="project" value="UniProtKB-EC"/>
</dbReference>
<comment type="cofactor">
    <cofactor evidence="1">
        <name>Cu cation</name>
        <dbReference type="ChEBI" id="CHEBI:23378"/>
    </cofactor>
</comment>
<dbReference type="EMBL" id="JAIQCV010000006">
    <property type="protein sequence ID" value="KAH1090927.1"/>
    <property type="molecule type" value="Genomic_DNA"/>
</dbReference>
<dbReference type="SUPFAM" id="SSF49329">
    <property type="entry name" value="Cu,Zn superoxide dismutase-like"/>
    <property type="match status" value="1"/>
</dbReference>
<feature type="region of interest" description="Disordered" evidence="14">
    <location>
        <begin position="319"/>
        <end position="351"/>
    </location>
</feature>
<comment type="caution">
    <text evidence="16">The sequence shown here is derived from an EMBL/GenBank/DDBJ whole genome shotgun (WGS) entry which is preliminary data.</text>
</comment>
<dbReference type="PROSITE" id="PS00087">
    <property type="entry name" value="SOD_CU_ZN_1"/>
    <property type="match status" value="1"/>
</dbReference>
<evidence type="ECO:0000256" key="4">
    <source>
        <dbReference type="ARBA" id="ARBA00011881"/>
    </source>
</evidence>
<dbReference type="Gene3D" id="3.30.160.60">
    <property type="entry name" value="Classic Zinc Finger"/>
    <property type="match status" value="2"/>
</dbReference>
<evidence type="ECO:0000256" key="14">
    <source>
        <dbReference type="SAM" id="MobiDB-lite"/>
    </source>
</evidence>
<dbReference type="AlphaFoldDB" id="A0A9D3VPE2"/>
<keyword evidence="17" id="KW-1185">Reference proteome</keyword>
<dbReference type="EC" id="1.15.1.1" evidence="5"/>
<protein>
    <recommendedName>
        <fullName evidence="5">superoxide dismutase</fullName>
        <ecNumber evidence="5">1.15.1.1</ecNumber>
    </recommendedName>
</protein>
<sequence>MGPTTVNVRITGLTPGPHGFHLHEYGDTTNGCMSTGAHFNPNNMTHGAPEDEVRHAGDLGNIIANADGVAEATIVDNQIPLSGPNAVVGRALVVHELEDDLGKGGHELSLTTGNAGGRLACGEGVDMQAEAVFVGSDHHHHQALIMKGKRTKRQRSPSLFGVAVTSSSSNGGDGVVAEYNSISSPTTSDEIYESTEEEEEMANCLIMLAQSDGPKRSTVEAKFKIATKTNKGELYVHECKTCNRSFPSFQALGGHMASHKKPKGAIAEQKRPLVLAVNDAVIALRVSNKKGNKIHECSICGSEFTSGQALGGHMRRHRTASAAAASNQDAMNGDDDIKPRNITPLDLNLPAPEDDVRDSMFEFGTPQQAIVFSTPALVDCHY</sequence>
<evidence type="ECO:0000256" key="11">
    <source>
        <dbReference type="ARBA" id="ARBA00023157"/>
    </source>
</evidence>
<dbReference type="CDD" id="cd00305">
    <property type="entry name" value="Cu-Zn_Superoxide_Dismutase"/>
    <property type="match status" value="1"/>
</dbReference>
<keyword evidence="6" id="KW-0479">Metal-binding</keyword>
<dbReference type="PRINTS" id="PR00068">
    <property type="entry name" value="CUZNDISMTASE"/>
</dbReference>
<dbReference type="PROSITE" id="PS50157">
    <property type="entry name" value="ZINC_FINGER_C2H2_2"/>
    <property type="match status" value="2"/>
</dbReference>
<accession>A0A9D3VPE2</accession>
<dbReference type="Proteomes" id="UP000828251">
    <property type="component" value="Unassembled WGS sequence"/>
</dbReference>
<keyword evidence="8" id="KW-0049">Antioxidant</keyword>
<evidence type="ECO:0000313" key="16">
    <source>
        <dbReference type="EMBL" id="KAH1090927.1"/>
    </source>
</evidence>
<gene>
    <name evidence="16" type="ORF">J1N35_018184</name>
</gene>
<evidence type="ECO:0000256" key="1">
    <source>
        <dbReference type="ARBA" id="ARBA00001935"/>
    </source>
</evidence>
<dbReference type="InterPro" id="IPR024134">
    <property type="entry name" value="SOD_Cu/Zn_/chaperone"/>
</dbReference>
<dbReference type="SUPFAM" id="SSF57667">
    <property type="entry name" value="beta-beta-alpha zinc fingers"/>
    <property type="match status" value="1"/>
</dbReference>
<dbReference type="GO" id="GO:0009507">
    <property type="term" value="C:chloroplast"/>
    <property type="evidence" value="ECO:0007669"/>
    <property type="project" value="UniProtKB-ARBA"/>
</dbReference>
<keyword evidence="10" id="KW-0186">Copper</keyword>